<dbReference type="EMBL" id="CP039352">
    <property type="protein sequence ID" value="QCE02996.1"/>
    <property type="molecule type" value="Genomic_DNA"/>
</dbReference>
<dbReference type="EMBL" id="CP039352">
    <property type="protein sequence ID" value="QCE02997.1"/>
    <property type="molecule type" value="Genomic_DNA"/>
</dbReference>
<evidence type="ECO:0000313" key="1">
    <source>
        <dbReference type="EMBL" id="QCE02996.1"/>
    </source>
</evidence>
<proteinExistence type="predicted"/>
<reference evidence="2 3" key="1">
    <citation type="submission" date="2019-04" db="EMBL/GenBank/DDBJ databases">
        <title>An improved genome assembly and genetic linkage map for asparagus bean, Vigna unguiculata ssp. sesquipedialis.</title>
        <authorList>
            <person name="Xia Q."/>
            <person name="Zhang R."/>
            <person name="Dong Y."/>
        </authorList>
    </citation>
    <scope>NUCLEOTIDE SEQUENCE [LARGE SCALE GENOMIC DNA]</scope>
    <source>
        <tissue evidence="2">Leaf</tissue>
    </source>
</reference>
<evidence type="ECO:0000313" key="3">
    <source>
        <dbReference type="Proteomes" id="UP000501690"/>
    </source>
</evidence>
<organism evidence="2 3">
    <name type="scientific">Vigna unguiculata</name>
    <name type="common">Cowpea</name>
    <dbReference type="NCBI Taxonomy" id="3917"/>
    <lineage>
        <taxon>Eukaryota</taxon>
        <taxon>Viridiplantae</taxon>
        <taxon>Streptophyta</taxon>
        <taxon>Embryophyta</taxon>
        <taxon>Tracheophyta</taxon>
        <taxon>Spermatophyta</taxon>
        <taxon>Magnoliopsida</taxon>
        <taxon>eudicotyledons</taxon>
        <taxon>Gunneridae</taxon>
        <taxon>Pentapetalae</taxon>
        <taxon>rosids</taxon>
        <taxon>fabids</taxon>
        <taxon>Fabales</taxon>
        <taxon>Fabaceae</taxon>
        <taxon>Papilionoideae</taxon>
        <taxon>50 kb inversion clade</taxon>
        <taxon>NPAAA clade</taxon>
        <taxon>indigoferoid/millettioid clade</taxon>
        <taxon>Phaseoleae</taxon>
        <taxon>Vigna</taxon>
    </lineage>
</organism>
<keyword evidence="3" id="KW-1185">Reference proteome</keyword>
<evidence type="ECO:0000313" key="2">
    <source>
        <dbReference type="EMBL" id="QCE02997.1"/>
    </source>
</evidence>
<accession>A0A4D6MSV0</accession>
<gene>
    <name evidence="1" type="ORF">DEO72_LG8g1013</name>
    <name evidence="2" type="ORF">DEO72_LG8g1014</name>
</gene>
<dbReference type="AlphaFoldDB" id="A0A4D6MSV0"/>
<name>A0A4D6MSV0_VIGUN</name>
<protein>
    <submittedName>
        <fullName evidence="2">Uncharacterized protein</fullName>
    </submittedName>
</protein>
<dbReference type="Proteomes" id="UP000501690">
    <property type="component" value="Linkage Group LG8"/>
</dbReference>
<sequence length="66" mass="7322">MALPPRQSELLLRTTTSLQDSDLLLPTTASFCNETQATNFTVDDNGRQPWQWVGGVECVVGTVKQR</sequence>